<dbReference type="SUPFAM" id="SSF56042">
    <property type="entry name" value="PurM C-terminal domain-like"/>
    <property type="match status" value="1"/>
</dbReference>
<organism evidence="4 5">
    <name type="scientific">Orchesella dallaii</name>
    <dbReference type="NCBI Taxonomy" id="48710"/>
    <lineage>
        <taxon>Eukaryota</taxon>
        <taxon>Metazoa</taxon>
        <taxon>Ecdysozoa</taxon>
        <taxon>Arthropoda</taxon>
        <taxon>Hexapoda</taxon>
        <taxon>Collembola</taxon>
        <taxon>Entomobryomorpha</taxon>
        <taxon>Entomobryoidea</taxon>
        <taxon>Orchesellidae</taxon>
        <taxon>Orchesellinae</taxon>
        <taxon>Orchesella</taxon>
    </lineage>
</organism>
<keyword evidence="5" id="KW-1185">Reference proteome</keyword>
<dbReference type="SUPFAM" id="SSF55326">
    <property type="entry name" value="PurM N-terminal domain-like"/>
    <property type="match status" value="1"/>
</dbReference>
<keyword evidence="1" id="KW-0547">Nucleotide-binding</keyword>
<proteinExistence type="predicted"/>
<reference evidence="4 5" key="1">
    <citation type="submission" date="2024-08" db="EMBL/GenBank/DDBJ databases">
        <authorList>
            <person name="Cucini C."/>
            <person name="Frati F."/>
        </authorList>
    </citation>
    <scope>NUCLEOTIDE SEQUENCE [LARGE SCALE GENOMIC DNA]</scope>
</reference>
<evidence type="ECO:0000256" key="1">
    <source>
        <dbReference type="ARBA" id="ARBA00022741"/>
    </source>
</evidence>
<dbReference type="EMBL" id="CAXLJM020000007">
    <property type="protein sequence ID" value="CAL8072807.1"/>
    <property type="molecule type" value="Genomic_DNA"/>
</dbReference>
<dbReference type="Proteomes" id="UP001642540">
    <property type="component" value="Unassembled WGS sequence"/>
</dbReference>
<dbReference type="Gene3D" id="3.30.1330.10">
    <property type="entry name" value="PurM-like, N-terminal domain"/>
    <property type="match status" value="1"/>
</dbReference>
<evidence type="ECO:0000313" key="4">
    <source>
        <dbReference type="EMBL" id="CAL8072807.1"/>
    </source>
</evidence>
<dbReference type="InterPro" id="IPR036921">
    <property type="entry name" value="PurM-like_N_sf"/>
</dbReference>
<accession>A0ABP1PRH0</accession>
<comment type="caution">
    <text evidence="4">The sequence shown here is derived from an EMBL/GenBank/DDBJ whole genome shotgun (WGS) entry which is preliminary data.</text>
</comment>
<dbReference type="InterPro" id="IPR004536">
    <property type="entry name" value="SPS/SelD"/>
</dbReference>
<name>A0ABP1PRH0_9HEXA</name>
<feature type="domain" description="PurM-like C-terminal" evidence="3">
    <location>
        <begin position="233"/>
        <end position="403"/>
    </location>
</feature>
<gene>
    <name evidence="4" type="ORF">ODALV1_LOCUS2339</name>
</gene>
<dbReference type="PANTHER" id="PTHR10256:SF0">
    <property type="entry name" value="INACTIVE SELENIDE, WATER DIKINASE-LIKE PROTEIN-RELATED"/>
    <property type="match status" value="1"/>
</dbReference>
<dbReference type="NCBIfam" id="TIGR00476">
    <property type="entry name" value="selD"/>
    <property type="match status" value="1"/>
</dbReference>
<evidence type="ECO:0000259" key="3">
    <source>
        <dbReference type="Pfam" id="PF02769"/>
    </source>
</evidence>
<dbReference type="PANTHER" id="PTHR10256">
    <property type="entry name" value="SELENIDE, WATER DIKINASE"/>
    <property type="match status" value="1"/>
</dbReference>
<dbReference type="InterPro" id="IPR036676">
    <property type="entry name" value="PurM-like_C_sf"/>
</dbReference>
<dbReference type="InterPro" id="IPR010918">
    <property type="entry name" value="PurM-like_C_dom"/>
</dbReference>
<protein>
    <recommendedName>
        <fullName evidence="3">PurM-like C-terminal domain-containing protein</fullName>
    </recommendedName>
</protein>
<keyword evidence="2" id="KW-0067">ATP-binding</keyword>
<evidence type="ECO:0000256" key="2">
    <source>
        <dbReference type="ARBA" id="ARBA00022840"/>
    </source>
</evidence>
<dbReference type="Pfam" id="PF02769">
    <property type="entry name" value="AIRS_C"/>
    <property type="match status" value="1"/>
</dbReference>
<dbReference type="Gene3D" id="3.90.650.10">
    <property type="entry name" value="PurM-like C-terminal domain"/>
    <property type="match status" value="1"/>
</dbReference>
<evidence type="ECO:0000313" key="5">
    <source>
        <dbReference type="Proteomes" id="UP001642540"/>
    </source>
</evidence>
<sequence>MANNGIQQANMGSTPTLVSVTENSALLELKGVTDPSESTDTVIRPFDPAAHDLDANFRLTKYSDFLKTNTWKLPRESVDKLTQGLQRYIPSSMDPNNPCTESPVGVNATVTEVRCDDLIFWLVQATETFYASVDDPYIQGKISCADLLGNLYSLGITGIDSILILMNIASSLSEKERDVVVPFIFRGFQDAAVDAGTTVKGGDLNLNPWLSIGGVATAFCSMSGVVDPGNAVQGDVLVLTKPLGTAIAITLYQWLHDPEKWNRLKSIIPEDDAKKAYNRAVDSMMRLNKTAAMLMHKYNAHGATSVGRYGLLGSAQDLAKRQKGNVSFVIHNLPVIAKLAAVSRVMQNQWRLTQGYSPEISGGLLICLPREQAAAYLKEIDKQESYQAWIIGMVDKGERTARIIDKPRIIEVPAKEKEGELW</sequence>